<name>A0AAN0JTI7_AMPQE</name>
<accession>A0AAN0JTI7</accession>
<dbReference type="RefSeq" id="XP_019860422.1">
    <property type="nucleotide sequence ID" value="XM_020004863.1"/>
</dbReference>
<dbReference type="EnsemblMetazoa" id="XM_020004863.1">
    <property type="protein sequence ID" value="XP_019860422.1"/>
    <property type="gene ID" value="LOC109588745"/>
</dbReference>
<organism evidence="1 2">
    <name type="scientific">Amphimedon queenslandica</name>
    <name type="common">Sponge</name>
    <dbReference type="NCBI Taxonomy" id="400682"/>
    <lineage>
        <taxon>Eukaryota</taxon>
        <taxon>Metazoa</taxon>
        <taxon>Porifera</taxon>
        <taxon>Demospongiae</taxon>
        <taxon>Heteroscleromorpha</taxon>
        <taxon>Haplosclerida</taxon>
        <taxon>Niphatidae</taxon>
        <taxon>Amphimedon</taxon>
    </lineage>
</organism>
<evidence type="ECO:0000313" key="2">
    <source>
        <dbReference type="Proteomes" id="UP000007879"/>
    </source>
</evidence>
<keyword evidence="2" id="KW-1185">Reference proteome</keyword>
<protein>
    <submittedName>
        <fullName evidence="1">Uncharacterized protein</fullName>
    </submittedName>
</protein>
<dbReference type="Proteomes" id="UP000007879">
    <property type="component" value="Unassembled WGS sequence"/>
</dbReference>
<dbReference type="AlphaFoldDB" id="A0AAN0JTI7"/>
<proteinExistence type="predicted"/>
<reference evidence="1" key="2">
    <citation type="submission" date="2024-06" db="UniProtKB">
        <authorList>
            <consortium name="EnsemblMetazoa"/>
        </authorList>
    </citation>
    <scope>IDENTIFICATION</scope>
</reference>
<dbReference type="KEGG" id="aqu:109588745"/>
<sequence>MPYASVLLLVVNLSKDLNDPSSTAMQLSEGEINVGQYSLSVIEVLKQLLSAITSSAQQYRSLIADDSTLSKCIKPPSDKLKVLPVATHRDEYDETRTESVEEKKKQLKQVFKLHDSCKIIGHEGRIFLHEIDGRDALTVDHNRHNPNLDKIVKILDESAYEIKVPLKWYCFGVLLHDVAKESCGILSLSYCQELGQQLKVGLSSEESLSAIKFLSFLNKLLFYPDSPASDLVFVNLESLINIIRDLVVSICKDHSAVNNDLLPNREPLVSRGELSTEILMEASEQCRNISQSIPKFESKILGLFEYLLIAAPMPNEGCFLMPALLPIKNVSDINPFPDTTPLLLYFKAAVPMGLFCAIIVHLLSHKDSSWNVAEEESNFSNYFTLRCPDLLRSDIVLVEQLDCITVYCEAADDYIPARDAVEEAVDVAMSKHKLSTCEKPKRAFYCPCGKGRHAAVASWLKTQNCYVFRCTSNNKPQSLAVECLSWLYQTRKRQHDDELQNLPDILETNIAYQVLVDSTTEIKEHFSGDHADFADKLLEMNVITERERNTITDTCTGQNKYQRMGEVIEHVKKAVQIKESVFFLFLSIFNEKGTQPATEFAQKLMQKYKDKLSDANLESLSKRSKQYEHDL</sequence>
<dbReference type="GeneID" id="109588745"/>
<evidence type="ECO:0000313" key="1">
    <source>
        <dbReference type="EnsemblMetazoa" id="XP_019860422.1"/>
    </source>
</evidence>
<reference evidence="2" key="1">
    <citation type="journal article" date="2010" name="Nature">
        <title>The Amphimedon queenslandica genome and the evolution of animal complexity.</title>
        <authorList>
            <person name="Srivastava M."/>
            <person name="Simakov O."/>
            <person name="Chapman J."/>
            <person name="Fahey B."/>
            <person name="Gauthier M.E."/>
            <person name="Mitros T."/>
            <person name="Richards G.S."/>
            <person name="Conaco C."/>
            <person name="Dacre M."/>
            <person name="Hellsten U."/>
            <person name="Larroux C."/>
            <person name="Putnam N.H."/>
            <person name="Stanke M."/>
            <person name="Adamska M."/>
            <person name="Darling A."/>
            <person name="Degnan S.M."/>
            <person name="Oakley T.H."/>
            <person name="Plachetzki D.C."/>
            <person name="Zhai Y."/>
            <person name="Adamski M."/>
            <person name="Calcino A."/>
            <person name="Cummins S.F."/>
            <person name="Goodstein D.M."/>
            <person name="Harris C."/>
            <person name="Jackson D.J."/>
            <person name="Leys S.P."/>
            <person name="Shu S."/>
            <person name="Woodcroft B.J."/>
            <person name="Vervoort M."/>
            <person name="Kosik K.S."/>
            <person name="Manning G."/>
            <person name="Degnan B.M."/>
            <person name="Rokhsar D.S."/>
        </authorList>
    </citation>
    <scope>NUCLEOTIDE SEQUENCE [LARGE SCALE GENOMIC DNA]</scope>
</reference>